<dbReference type="GO" id="GO:0050567">
    <property type="term" value="F:glutaminyl-tRNA synthase (glutamine-hydrolyzing) activity"/>
    <property type="evidence" value="ECO:0007669"/>
    <property type="project" value="UniProtKB-EC"/>
</dbReference>
<dbReference type="EC" id="6.3.5.7" evidence="3"/>
<comment type="caution">
    <text evidence="3">The sequence shown here is derived from an EMBL/GenBank/DDBJ whole genome shotgun (WGS) entry which is preliminary data.</text>
</comment>
<evidence type="ECO:0000313" key="3">
    <source>
        <dbReference type="EMBL" id="MBB5065998.1"/>
    </source>
</evidence>
<dbReference type="Proteomes" id="UP000584867">
    <property type="component" value="Unassembled WGS sequence"/>
</dbReference>
<comment type="similarity">
    <text evidence="1">Belongs to the amidase family.</text>
</comment>
<dbReference type="InterPro" id="IPR006311">
    <property type="entry name" value="TAT_signal"/>
</dbReference>
<dbReference type="InterPro" id="IPR023631">
    <property type="entry name" value="Amidase_dom"/>
</dbReference>
<dbReference type="Pfam" id="PF01425">
    <property type="entry name" value="Amidase"/>
    <property type="match status" value="1"/>
</dbReference>
<dbReference type="EMBL" id="JACHIO010000022">
    <property type="protein sequence ID" value="MBB5065998.1"/>
    <property type="molecule type" value="Genomic_DNA"/>
</dbReference>
<dbReference type="SUPFAM" id="SSF75304">
    <property type="entry name" value="Amidase signature (AS) enzymes"/>
    <property type="match status" value="1"/>
</dbReference>
<gene>
    <name evidence="3" type="ORF">HDF15_004368</name>
</gene>
<dbReference type="Gene3D" id="3.90.1300.10">
    <property type="entry name" value="Amidase signature (AS) domain"/>
    <property type="match status" value="1"/>
</dbReference>
<dbReference type="AlphaFoldDB" id="A0A7W7ZUI6"/>
<accession>A0A7W7ZUI6</accession>
<keyword evidence="3" id="KW-0436">Ligase</keyword>
<proteinExistence type="inferred from homology"/>
<feature type="domain" description="Amidase" evidence="2">
    <location>
        <begin position="61"/>
        <end position="491"/>
    </location>
</feature>
<dbReference type="GO" id="GO:0016740">
    <property type="term" value="F:transferase activity"/>
    <property type="evidence" value="ECO:0007669"/>
    <property type="project" value="UniProtKB-KW"/>
</dbReference>
<dbReference type="RefSeq" id="WP_184259173.1">
    <property type="nucleotide sequence ID" value="NZ_JACHIO010000022.1"/>
</dbReference>
<evidence type="ECO:0000259" key="2">
    <source>
        <dbReference type="Pfam" id="PF01425"/>
    </source>
</evidence>
<dbReference type="InterPro" id="IPR000120">
    <property type="entry name" value="Amidase"/>
</dbReference>
<keyword evidence="3" id="KW-0808">Transferase</keyword>
<reference evidence="3 4" key="1">
    <citation type="submission" date="2020-08" db="EMBL/GenBank/DDBJ databases">
        <title>Genomic Encyclopedia of Type Strains, Phase IV (KMG-V): Genome sequencing to study the core and pangenomes of soil and plant-associated prokaryotes.</title>
        <authorList>
            <person name="Whitman W."/>
        </authorList>
    </citation>
    <scope>NUCLEOTIDE SEQUENCE [LARGE SCALE GENOMIC DNA]</scope>
    <source>
        <strain evidence="3 4">X5P3</strain>
    </source>
</reference>
<sequence>MKMINRREFVVMSAGVAALQAGAPLQQAFGMSGDGDKELTSLTLSEASKRIHAGSVTSTQLTQALLDRIKIYNPKVNAFITVMHAEALAQAAKLDAEAKAGKFRSPLHGIPIVLKDNIDTAGTRTTAASEVFDDRIPEQDAEVVLRLKEAGAVILGKANMHEFASGGSSASTYFGPVRNPWALDHIPAGSSGGSAAAVISDLAYGALGTDTGGSVRMPAAYCSIVGLKPTYGLVSIRGIIPLTYSLDHCGPMTKTVEDAAMMLNHMTGYDKRDVASVDHPKEDYVASMKQPVSSIRLGIPRAPFYDLLDPETSKAIDAAIEVLSKLTKSTTECHLPSTAGFSALALGGEREAYHLELFRRNAQRYSLGVRQSLQTAQKAMDDVTSEPCSEKVVDYVTSNWQLILTRKSIDDAFTNFDVVALPTMRILPRTINDALNREEEIKPLEPEVISNCTPFNIFGLPAISIPCGFSASGLPIGLMIAGPRFSEGKVLALANAYEQATQWHTKRPALSPDMVVPPVTRKI</sequence>
<dbReference type="PANTHER" id="PTHR11895">
    <property type="entry name" value="TRANSAMIDASE"/>
    <property type="match status" value="1"/>
</dbReference>
<dbReference type="PANTHER" id="PTHR11895:SF7">
    <property type="entry name" value="GLUTAMYL-TRNA(GLN) AMIDOTRANSFERASE SUBUNIT A, MITOCHONDRIAL"/>
    <property type="match status" value="1"/>
</dbReference>
<protein>
    <submittedName>
        <fullName evidence="3">Aspartyl-tRNA(Asn)/glutamyl-tRNA(Gln) amidotransferase subunit A</fullName>
        <ecNumber evidence="3">6.3.5.6</ecNumber>
        <ecNumber evidence="3">6.3.5.7</ecNumber>
    </submittedName>
</protein>
<dbReference type="GO" id="GO:0050566">
    <property type="term" value="F:asparaginyl-tRNA synthase (glutamine-hydrolyzing) activity"/>
    <property type="evidence" value="ECO:0007669"/>
    <property type="project" value="UniProtKB-EC"/>
</dbReference>
<evidence type="ECO:0000256" key="1">
    <source>
        <dbReference type="ARBA" id="ARBA00009199"/>
    </source>
</evidence>
<evidence type="ECO:0000313" key="4">
    <source>
        <dbReference type="Proteomes" id="UP000584867"/>
    </source>
</evidence>
<organism evidence="3 4">
    <name type="scientific">Granulicella mallensis</name>
    <dbReference type="NCBI Taxonomy" id="940614"/>
    <lineage>
        <taxon>Bacteria</taxon>
        <taxon>Pseudomonadati</taxon>
        <taxon>Acidobacteriota</taxon>
        <taxon>Terriglobia</taxon>
        <taxon>Terriglobales</taxon>
        <taxon>Acidobacteriaceae</taxon>
        <taxon>Granulicella</taxon>
    </lineage>
</organism>
<dbReference type="EC" id="6.3.5.6" evidence="3"/>
<dbReference type="PROSITE" id="PS51318">
    <property type="entry name" value="TAT"/>
    <property type="match status" value="1"/>
</dbReference>
<dbReference type="InterPro" id="IPR036928">
    <property type="entry name" value="AS_sf"/>
</dbReference>
<name>A0A7W7ZUI6_9BACT</name>